<organism evidence="2 3">
    <name type="scientific">Pocillopora meandrina</name>
    <dbReference type="NCBI Taxonomy" id="46732"/>
    <lineage>
        <taxon>Eukaryota</taxon>
        <taxon>Metazoa</taxon>
        <taxon>Cnidaria</taxon>
        <taxon>Anthozoa</taxon>
        <taxon>Hexacorallia</taxon>
        <taxon>Scleractinia</taxon>
        <taxon>Astrocoeniina</taxon>
        <taxon>Pocilloporidae</taxon>
        <taxon>Pocillopora</taxon>
    </lineage>
</organism>
<feature type="domain" description="Integrase core" evidence="1">
    <location>
        <begin position="9"/>
        <end position="92"/>
    </location>
</feature>
<protein>
    <recommendedName>
        <fullName evidence="1">Integrase core domain-containing protein</fullName>
    </recommendedName>
</protein>
<dbReference type="Proteomes" id="UP001159428">
    <property type="component" value="Unassembled WGS sequence"/>
</dbReference>
<evidence type="ECO:0000259" key="1">
    <source>
        <dbReference type="Pfam" id="PF24764"/>
    </source>
</evidence>
<name>A0AAU9VX33_9CNID</name>
<proteinExistence type="predicted"/>
<dbReference type="Pfam" id="PF24764">
    <property type="entry name" value="rva_4"/>
    <property type="match status" value="1"/>
</dbReference>
<accession>A0AAU9VX33</accession>
<dbReference type="InterPro" id="IPR058913">
    <property type="entry name" value="Integrase_dom_put"/>
</dbReference>
<comment type="caution">
    <text evidence="2">The sequence shown here is derived from an EMBL/GenBank/DDBJ whole genome shotgun (WGS) entry which is preliminary data.</text>
</comment>
<reference evidence="2 3" key="1">
    <citation type="submission" date="2022-05" db="EMBL/GenBank/DDBJ databases">
        <authorList>
            <consortium name="Genoscope - CEA"/>
            <person name="William W."/>
        </authorList>
    </citation>
    <scope>NUCLEOTIDE SEQUENCE [LARGE SCALE GENOMIC DNA]</scope>
</reference>
<evidence type="ECO:0000313" key="3">
    <source>
        <dbReference type="Proteomes" id="UP001159428"/>
    </source>
</evidence>
<sequence length="96" mass="10701">MIRWLSRHIYRCPGINGTWHLDGYDKIKPFGFPISGCIDGYSRRVVFLEVASSNNDPKIIAGYYLECVKEVGGCPRLVETDCGTKNGVIASLESVF</sequence>
<dbReference type="PANTHER" id="PTHR46177">
    <property type="entry name" value="INTEGRASE CATALYTIC DOMAIN-CONTAINING PROTEIN"/>
    <property type="match status" value="1"/>
</dbReference>
<feature type="non-terminal residue" evidence="2">
    <location>
        <position position="96"/>
    </location>
</feature>
<gene>
    <name evidence="2" type="ORF">PMEA_00017020</name>
</gene>
<dbReference type="AlphaFoldDB" id="A0AAU9VX33"/>
<dbReference type="EMBL" id="CALNXJ010000003">
    <property type="protein sequence ID" value="CAH3036649.1"/>
    <property type="molecule type" value="Genomic_DNA"/>
</dbReference>
<dbReference type="PANTHER" id="PTHR46177:SF1">
    <property type="entry name" value="INTEGRASE CATALYTIC DOMAIN-CONTAINING PROTEIN"/>
    <property type="match status" value="1"/>
</dbReference>
<evidence type="ECO:0000313" key="2">
    <source>
        <dbReference type="EMBL" id="CAH3036649.1"/>
    </source>
</evidence>
<keyword evidence="3" id="KW-1185">Reference proteome</keyword>